<feature type="binding site" evidence="1">
    <location>
        <position position="59"/>
    </location>
    <ligand>
        <name>Mg(2+)</name>
        <dbReference type="ChEBI" id="CHEBI:18420"/>
        <label>1</label>
    </ligand>
</feature>
<comment type="caution">
    <text evidence="2">The sequence shown here is derived from an EMBL/GenBank/DDBJ whole genome shotgun (WGS) entry which is preliminary data.</text>
</comment>
<sequence length="307" mass="32929">MNKLPQKPLDAPARMARALVSLDGVSVGDAFGERFFGAHELVQPWVAERILPRAPWAYTDDTEMALSVVQVLEDHGHVDPDALADLFAKRYRRDKNRGYGGTAHDILWKLGLGLPWREVSGEVFEGQGSMGNGAAMRVAPLGAYFAGDMSRVVAEARASAEVTHLHPEGQAGAIAIAVAAAWACQEPEARGSMKELFDTVLDCTPAGATRQGLEKARTWPLEASPSSAARTLGSGQKVLSEDTVPFAVWCAARHLDSYEEALWCTVAGFGDRDTTCAMVGGIVALSAGHASIPPAWLSAREPLRRRV</sequence>
<evidence type="ECO:0000313" key="2">
    <source>
        <dbReference type="EMBL" id="RKH74169.1"/>
    </source>
</evidence>
<keyword evidence="3" id="KW-1185">Reference proteome</keyword>
<gene>
    <name evidence="2" type="ORF">D7W81_02440</name>
</gene>
<dbReference type="InterPro" id="IPR050792">
    <property type="entry name" value="ADP-ribosylglycohydrolase"/>
</dbReference>
<name>A0A3A8QZG0_9BACT</name>
<dbReference type="AlphaFoldDB" id="A0A3A8QZG0"/>
<dbReference type="Proteomes" id="UP000267003">
    <property type="component" value="Unassembled WGS sequence"/>
</dbReference>
<dbReference type="PANTHER" id="PTHR16222">
    <property type="entry name" value="ADP-RIBOSYLGLYCOHYDROLASE"/>
    <property type="match status" value="1"/>
</dbReference>
<feature type="binding site" evidence="1">
    <location>
        <position position="271"/>
    </location>
    <ligand>
        <name>Mg(2+)</name>
        <dbReference type="ChEBI" id="CHEBI:18420"/>
        <label>1</label>
    </ligand>
</feature>
<dbReference type="GO" id="GO:0046872">
    <property type="term" value="F:metal ion binding"/>
    <property type="evidence" value="ECO:0007669"/>
    <property type="project" value="UniProtKB-KW"/>
</dbReference>
<evidence type="ECO:0000256" key="1">
    <source>
        <dbReference type="PIRSR" id="PIRSR605502-1"/>
    </source>
</evidence>
<proteinExistence type="predicted"/>
<dbReference type="EMBL" id="RAWK01000009">
    <property type="protein sequence ID" value="RKH74169.1"/>
    <property type="molecule type" value="Genomic_DNA"/>
</dbReference>
<dbReference type="Pfam" id="PF03747">
    <property type="entry name" value="ADP_ribosyl_GH"/>
    <property type="match status" value="1"/>
</dbReference>
<feature type="binding site" evidence="1">
    <location>
        <position position="273"/>
    </location>
    <ligand>
        <name>Mg(2+)</name>
        <dbReference type="ChEBI" id="CHEBI:18420"/>
        <label>1</label>
    </ligand>
</feature>
<accession>A0A3A8QZG0</accession>
<dbReference type="PANTHER" id="PTHR16222:SF12">
    <property type="entry name" value="ADP-RIBOSYLGLYCOHYDROLASE-RELATED"/>
    <property type="match status" value="1"/>
</dbReference>
<protein>
    <submittedName>
        <fullName evidence="2">ADP-ribosylglycohydrolase family protein</fullName>
    </submittedName>
</protein>
<feature type="binding site" evidence="1">
    <location>
        <position position="61"/>
    </location>
    <ligand>
        <name>Mg(2+)</name>
        <dbReference type="ChEBI" id="CHEBI:18420"/>
        <label>1</label>
    </ligand>
</feature>
<dbReference type="InterPro" id="IPR036705">
    <property type="entry name" value="Ribosyl_crysJ1_sf"/>
</dbReference>
<feature type="binding site" evidence="1">
    <location>
        <position position="274"/>
    </location>
    <ligand>
        <name>Mg(2+)</name>
        <dbReference type="ChEBI" id="CHEBI:18420"/>
        <label>1</label>
    </ligand>
</feature>
<comment type="cofactor">
    <cofactor evidence="1">
        <name>Mg(2+)</name>
        <dbReference type="ChEBI" id="CHEBI:18420"/>
    </cofactor>
    <text evidence="1">Binds 2 magnesium ions per subunit.</text>
</comment>
<evidence type="ECO:0000313" key="3">
    <source>
        <dbReference type="Proteomes" id="UP000267003"/>
    </source>
</evidence>
<organism evidence="2 3">
    <name type="scientific">Corallococcus aberystwythensis</name>
    <dbReference type="NCBI Taxonomy" id="2316722"/>
    <lineage>
        <taxon>Bacteria</taxon>
        <taxon>Pseudomonadati</taxon>
        <taxon>Myxococcota</taxon>
        <taxon>Myxococcia</taxon>
        <taxon>Myxococcales</taxon>
        <taxon>Cystobacterineae</taxon>
        <taxon>Myxococcaceae</taxon>
        <taxon>Corallococcus</taxon>
    </lineage>
</organism>
<dbReference type="SUPFAM" id="SSF101478">
    <property type="entry name" value="ADP-ribosylglycohydrolase"/>
    <property type="match status" value="1"/>
</dbReference>
<dbReference type="InterPro" id="IPR005502">
    <property type="entry name" value="Ribosyl_crysJ1"/>
</dbReference>
<dbReference type="OrthoDB" id="9798107at2"/>
<keyword evidence="2" id="KW-0378">Hydrolase</keyword>
<keyword evidence="1" id="KW-0479">Metal-binding</keyword>
<reference evidence="3" key="1">
    <citation type="submission" date="2018-09" db="EMBL/GenBank/DDBJ databases">
        <authorList>
            <person name="Livingstone P.G."/>
            <person name="Whitworth D.E."/>
        </authorList>
    </citation>
    <scope>NUCLEOTIDE SEQUENCE [LARGE SCALE GENOMIC DNA]</scope>
    <source>
        <strain evidence="3">AB050A</strain>
    </source>
</reference>
<dbReference type="Gene3D" id="1.10.4080.10">
    <property type="entry name" value="ADP-ribosylation/Crystallin J1"/>
    <property type="match status" value="1"/>
</dbReference>
<feature type="binding site" evidence="1">
    <location>
        <position position="60"/>
    </location>
    <ligand>
        <name>Mg(2+)</name>
        <dbReference type="ChEBI" id="CHEBI:18420"/>
        <label>1</label>
    </ligand>
</feature>
<keyword evidence="1" id="KW-0460">Magnesium</keyword>
<dbReference type="GO" id="GO:0016787">
    <property type="term" value="F:hydrolase activity"/>
    <property type="evidence" value="ECO:0007669"/>
    <property type="project" value="UniProtKB-KW"/>
</dbReference>